<comment type="caution">
    <text evidence="1">The sequence shown here is derived from an EMBL/GenBank/DDBJ whole genome shotgun (WGS) entry which is preliminary data.</text>
</comment>
<proteinExistence type="predicted"/>
<reference evidence="2" key="1">
    <citation type="journal article" date="2019" name="Int. J. Syst. Evol. Microbiol.">
        <title>The Global Catalogue of Microorganisms (GCM) 10K type strain sequencing project: providing services to taxonomists for standard genome sequencing and annotation.</title>
        <authorList>
            <consortium name="The Broad Institute Genomics Platform"/>
            <consortium name="The Broad Institute Genome Sequencing Center for Infectious Disease"/>
            <person name="Wu L."/>
            <person name="Ma J."/>
        </authorList>
    </citation>
    <scope>NUCLEOTIDE SEQUENCE [LARGE SCALE GENOMIC DNA]</scope>
    <source>
        <strain evidence="2">JCM 15933</strain>
    </source>
</reference>
<dbReference type="Proteomes" id="UP001501470">
    <property type="component" value="Unassembled WGS sequence"/>
</dbReference>
<keyword evidence="2" id="KW-1185">Reference proteome</keyword>
<sequence>MLGRELLAVTAVSAAVVGVAWALGQRCNGVPAVRTPLPNPRTHAEAYLLGYMQGFDDARSGQN</sequence>
<dbReference type="EMBL" id="BAAAQD010000037">
    <property type="protein sequence ID" value="GAA1566216.1"/>
    <property type="molecule type" value="Genomic_DNA"/>
</dbReference>
<name>A0ABP4NR67_9ACTN</name>
<evidence type="ECO:0008006" key="3">
    <source>
        <dbReference type="Google" id="ProtNLM"/>
    </source>
</evidence>
<evidence type="ECO:0000313" key="2">
    <source>
        <dbReference type="Proteomes" id="UP001501470"/>
    </source>
</evidence>
<organism evidence="1 2">
    <name type="scientific">Dactylosporangium maewongense</name>
    <dbReference type="NCBI Taxonomy" id="634393"/>
    <lineage>
        <taxon>Bacteria</taxon>
        <taxon>Bacillati</taxon>
        <taxon>Actinomycetota</taxon>
        <taxon>Actinomycetes</taxon>
        <taxon>Micromonosporales</taxon>
        <taxon>Micromonosporaceae</taxon>
        <taxon>Dactylosporangium</taxon>
    </lineage>
</organism>
<gene>
    <name evidence="1" type="ORF">GCM10009827_104850</name>
</gene>
<protein>
    <recommendedName>
        <fullName evidence="3">Secreted protein</fullName>
    </recommendedName>
</protein>
<evidence type="ECO:0000313" key="1">
    <source>
        <dbReference type="EMBL" id="GAA1566216.1"/>
    </source>
</evidence>
<accession>A0ABP4NR67</accession>